<feature type="region of interest" description="Disordered" evidence="1">
    <location>
        <begin position="25"/>
        <end position="77"/>
    </location>
</feature>
<name>A0A8C8RFN5_9SAUR</name>
<reference evidence="2" key="1">
    <citation type="submission" date="2025-08" db="UniProtKB">
        <authorList>
            <consortium name="Ensembl"/>
        </authorList>
    </citation>
    <scope>IDENTIFICATION</scope>
</reference>
<evidence type="ECO:0000256" key="1">
    <source>
        <dbReference type="SAM" id="MobiDB-lite"/>
    </source>
</evidence>
<protein>
    <submittedName>
        <fullName evidence="2">Uncharacterized protein</fullName>
    </submittedName>
</protein>
<proteinExistence type="predicted"/>
<sequence>MGSFLSPEVKVVGVNSTEKLIILQGCPGIPGASGPRGDPGPAGNTGQKGPQGIAGKSGETGPQGKVTKSREYCFPVK</sequence>
<organism evidence="2 3">
    <name type="scientific">Pelusios castaneus</name>
    <name type="common">West African mud turtle</name>
    <dbReference type="NCBI Taxonomy" id="367368"/>
    <lineage>
        <taxon>Eukaryota</taxon>
        <taxon>Metazoa</taxon>
        <taxon>Chordata</taxon>
        <taxon>Craniata</taxon>
        <taxon>Vertebrata</taxon>
        <taxon>Euteleostomi</taxon>
        <taxon>Archelosauria</taxon>
        <taxon>Testudinata</taxon>
        <taxon>Testudines</taxon>
        <taxon>Pleurodira</taxon>
        <taxon>Pelomedusidae</taxon>
        <taxon>Pelusios</taxon>
    </lineage>
</organism>
<dbReference type="Ensembl" id="ENSPCET00000005192.1">
    <property type="protein sequence ID" value="ENSPCEP00000005013.1"/>
    <property type="gene ID" value="ENSPCEG00000004069.1"/>
</dbReference>
<reference evidence="2" key="2">
    <citation type="submission" date="2025-09" db="UniProtKB">
        <authorList>
            <consortium name="Ensembl"/>
        </authorList>
    </citation>
    <scope>IDENTIFICATION</scope>
</reference>
<accession>A0A8C8RFN5</accession>
<dbReference type="Proteomes" id="UP000694393">
    <property type="component" value="Unplaced"/>
</dbReference>
<evidence type="ECO:0000313" key="2">
    <source>
        <dbReference type="Ensembl" id="ENSPCEP00000005013.1"/>
    </source>
</evidence>
<evidence type="ECO:0000313" key="3">
    <source>
        <dbReference type="Proteomes" id="UP000694393"/>
    </source>
</evidence>
<dbReference type="Pfam" id="PF01391">
    <property type="entry name" value="Collagen"/>
    <property type="match status" value="1"/>
</dbReference>
<keyword evidence="3" id="KW-1185">Reference proteome</keyword>
<dbReference type="AlphaFoldDB" id="A0A8C8RFN5"/>
<dbReference type="InterPro" id="IPR008160">
    <property type="entry name" value="Collagen"/>
</dbReference>